<dbReference type="EMBL" id="JABFDN010000016">
    <property type="protein sequence ID" value="NPU69308.1"/>
    <property type="molecule type" value="Genomic_DNA"/>
</dbReference>
<organism evidence="1 2">
    <name type="scientific">Bradyrhizobium aeschynomenes</name>
    <dbReference type="NCBI Taxonomy" id="2734909"/>
    <lineage>
        <taxon>Bacteria</taxon>
        <taxon>Pseudomonadati</taxon>
        <taxon>Pseudomonadota</taxon>
        <taxon>Alphaproteobacteria</taxon>
        <taxon>Hyphomicrobiales</taxon>
        <taxon>Nitrobacteraceae</taxon>
        <taxon>Bradyrhizobium</taxon>
    </lineage>
</organism>
<keyword evidence="2" id="KW-1185">Reference proteome</keyword>
<proteinExistence type="predicted"/>
<name>A0ABX2CMF2_9BRAD</name>
<evidence type="ECO:0000313" key="2">
    <source>
        <dbReference type="Proteomes" id="UP000886476"/>
    </source>
</evidence>
<reference evidence="1" key="1">
    <citation type="submission" date="2020-05" db="EMBL/GenBank/DDBJ databases">
        <title>Nod-independent and nitrogen-fixing Bradyrhizobium aeschynomene sp. nov. isolated from nodules of Aeschynomene indica.</title>
        <authorList>
            <person name="Zhang Z."/>
        </authorList>
    </citation>
    <scope>NUCLEOTIDE SEQUENCE</scope>
    <source>
        <strain evidence="1">83012</strain>
    </source>
</reference>
<gene>
    <name evidence="1" type="ORF">HL667_30185</name>
</gene>
<evidence type="ECO:0000313" key="1">
    <source>
        <dbReference type="EMBL" id="NPU69308.1"/>
    </source>
</evidence>
<comment type="caution">
    <text evidence="1">The sequence shown here is derived from an EMBL/GenBank/DDBJ whole genome shotgun (WGS) entry which is preliminary data.</text>
</comment>
<protein>
    <submittedName>
        <fullName evidence="1">Uncharacterized protein</fullName>
    </submittedName>
</protein>
<sequence>MTRDDLTCRCCRAGLQRIELHSQRGAAGDRRCPACDALLETVDGATEVVYRLMVVPERIFDARTMRALERARIRPATLM</sequence>
<dbReference type="Proteomes" id="UP000886476">
    <property type="component" value="Unassembled WGS sequence"/>
</dbReference>
<accession>A0ABX2CMF2</accession>